<accession>A0A091A7T2</accession>
<dbReference type="Pfam" id="PF26325">
    <property type="entry name" value="YhjD"/>
    <property type="match status" value="1"/>
</dbReference>
<dbReference type="RefSeq" id="WP_051985581.1">
    <property type="nucleotide sequence ID" value="NZ_BGML01000001.1"/>
</dbReference>
<dbReference type="Proteomes" id="UP000029278">
    <property type="component" value="Unassembled WGS sequence"/>
</dbReference>
<gene>
    <name evidence="1" type="ORF">DJ90_2084</name>
</gene>
<comment type="caution">
    <text evidence="1">The sequence shown here is derived from an EMBL/GenBank/DDBJ whole genome shotgun (WGS) entry which is preliminary data.</text>
</comment>
<evidence type="ECO:0000313" key="1">
    <source>
        <dbReference type="EMBL" id="KFN12296.1"/>
    </source>
</evidence>
<dbReference type="AlphaFoldDB" id="A0A091A7T2"/>
<organism evidence="1 2">
    <name type="scientific">Paenibacillus macerans</name>
    <name type="common">Bacillus macerans</name>
    <dbReference type="NCBI Taxonomy" id="44252"/>
    <lineage>
        <taxon>Bacteria</taxon>
        <taxon>Bacillati</taxon>
        <taxon>Bacillota</taxon>
        <taxon>Bacilli</taxon>
        <taxon>Bacillales</taxon>
        <taxon>Paenibacillaceae</taxon>
        <taxon>Paenibacillus</taxon>
    </lineage>
</organism>
<name>A0A091A7T2_PAEMA</name>
<keyword evidence="2" id="KW-1185">Reference proteome</keyword>
<reference evidence="1 2" key="1">
    <citation type="submission" date="2014-04" db="EMBL/GenBank/DDBJ databases">
        <authorList>
            <person name="Bishop-Lilly K.A."/>
            <person name="Broomall S.M."/>
            <person name="Chain P.S."/>
            <person name="Chertkov O."/>
            <person name="Coyne S.R."/>
            <person name="Daligault H.E."/>
            <person name="Davenport K.W."/>
            <person name="Erkkila T."/>
            <person name="Frey K.G."/>
            <person name="Gibbons H.S."/>
            <person name="Gu W."/>
            <person name="Jaissle J."/>
            <person name="Johnson S.L."/>
            <person name="Koroleva G.I."/>
            <person name="Ladner J.T."/>
            <person name="Lo C.-C."/>
            <person name="Minogue T.D."/>
            <person name="Munk C."/>
            <person name="Palacios G.F."/>
            <person name="Redden C.L."/>
            <person name="Rosenzweig C.N."/>
            <person name="Scholz M.B."/>
            <person name="Teshima H."/>
            <person name="Xu Y."/>
        </authorList>
    </citation>
    <scope>NUCLEOTIDE SEQUENCE [LARGE SCALE GENOMIC DNA]</scope>
    <source>
        <strain evidence="1 2">8244</strain>
    </source>
</reference>
<protein>
    <submittedName>
        <fullName evidence="1">Uncharacterized protein</fullName>
    </submittedName>
</protein>
<proteinExistence type="predicted"/>
<dbReference type="InterPro" id="IPR058600">
    <property type="entry name" value="YhjD-like"/>
</dbReference>
<dbReference type="HOGENOM" id="CLU_133817_2_1_9"/>
<dbReference type="GeneID" id="77008318"/>
<sequence>MAVPGLKEDELALIKSALLLGFLQKVFQRDARILEQSGVLKSPEVYADFIRGGERRVALVLAEIHGKFRERNIEIYRISQDENGIQAEYRCRGFHGKMRILWAGLQREVSSRMRAYLGGSGGAAAKGRSSSEALFQNADDGAFPASIAKRGPSKV</sequence>
<evidence type="ECO:0000313" key="2">
    <source>
        <dbReference type="Proteomes" id="UP000029278"/>
    </source>
</evidence>
<dbReference type="EMBL" id="JMQA01000001">
    <property type="protein sequence ID" value="KFN12296.1"/>
    <property type="molecule type" value="Genomic_DNA"/>
</dbReference>
<dbReference type="PATRIC" id="fig|44252.3.peg.273"/>